<name>M2AN94_9BACT</name>
<gene>
    <name evidence="1" type="ORF">RE6C_00659</name>
</gene>
<comment type="caution">
    <text evidence="1">The sequence shown here is derived from an EMBL/GenBank/DDBJ whole genome shotgun (WGS) entry which is preliminary data.</text>
</comment>
<proteinExistence type="predicted"/>
<evidence type="ECO:0000313" key="1">
    <source>
        <dbReference type="EMBL" id="EMB18590.1"/>
    </source>
</evidence>
<organism evidence="1 2">
    <name type="scientific">Rhodopirellula europaea 6C</name>
    <dbReference type="NCBI Taxonomy" id="1263867"/>
    <lineage>
        <taxon>Bacteria</taxon>
        <taxon>Pseudomonadati</taxon>
        <taxon>Planctomycetota</taxon>
        <taxon>Planctomycetia</taxon>
        <taxon>Pirellulales</taxon>
        <taxon>Pirellulaceae</taxon>
        <taxon>Rhodopirellula</taxon>
    </lineage>
</organism>
<evidence type="ECO:0000313" key="2">
    <source>
        <dbReference type="Proteomes" id="UP000011529"/>
    </source>
</evidence>
<sequence length="157" mass="16262">MIGSISTIGFEDIVLEFTGLTSGQNWNGNLSNPVASSDGLLIVGSGISVNANSSNDISGTAAETDFLSGASFPNANFAGSALADFTFEDTFDDSTISDLTFVLQINSNSEELTLSGVGISGTAIAIPEPGTVSSLALVASSTVLMRRHRSRPRIRKI</sequence>
<reference evidence="1" key="1">
    <citation type="submission" date="2012-11" db="EMBL/GenBank/DDBJ databases">
        <title>Permanent draft genomes of Rhodopirellula europaea strain SH398 and 6C.</title>
        <authorList>
            <person name="Richter M."/>
            <person name="Richter-Heitmann T."/>
            <person name="Frank C."/>
            <person name="Harder J."/>
            <person name="Glockner F.O."/>
        </authorList>
    </citation>
    <scope>NUCLEOTIDE SEQUENCE</scope>
    <source>
        <strain evidence="1">6C</strain>
    </source>
</reference>
<dbReference type="InterPro" id="IPR013424">
    <property type="entry name" value="Ice-binding_C"/>
</dbReference>
<accession>M2AN94</accession>
<dbReference type="NCBIfam" id="TIGR02595">
    <property type="entry name" value="PEP_CTERM"/>
    <property type="match status" value="1"/>
</dbReference>
<dbReference type="EMBL" id="ANMO01000031">
    <property type="protein sequence ID" value="EMB18590.1"/>
    <property type="molecule type" value="Genomic_DNA"/>
</dbReference>
<dbReference type="Proteomes" id="UP000011529">
    <property type="component" value="Unassembled WGS sequence"/>
</dbReference>
<protein>
    <submittedName>
        <fullName evidence="1">Uncharacterized protein</fullName>
    </submittedName>
</protein>
<dbReference type="AlphaFoldDB" id="M2AN94"/>
<reference evidence="1" key="2">
    <citation type="journal article" date="2013" name="Mar. Genomics">
        <title>Expression of sulfatases in Rhodopirellula baltica and the diversity of sulfatases in the genus Rhodopirellula.</title>
        <authorList>
            <person name="Wegner C.E."/>
            <person name="Richter-Heitmann T."/>
            <person name="Klindworth A."/>
            <person name="Klockow C."/>
            <person name="Richter M."/>
            <person name="Achstetter T."/>
            <person name="Glockner F.O."/>
            <person name="Harder J."/>
        </authorList>
    </citation>
    <scope>NUCLEOTIDE SEQUENCE [LARGE SCALE GENOMIC DNA]</scope>
    <source>
        <strain evidence="1">6C</strain>
    </source>
</reference>
<dbReference type="PATRIC" id="fig|1263867.3.peg.709"/>
<keyword evidence="2" id="KW-1185">Reference proteome</keyword>